<dbReference type="PROSITE" id="PS00688">
    <property type="entry name" value="SIGMA54_INTERACT_3"/>
    <property type="match status" value="1"/>
</dbReference>
<dbReference type="Gene3D" id="1.10.8.60">
    <property type="match status" value="1"/>
</dbReference>
<evidence type="ECO:0000256" key="2">
    <source>
        <dbReference type="ARBA" id="ARBA00022840"/>
    </source>
</evidence>
<dbReference type="STRING" id="52.CMC5_081810"/>
<dbReference type="Pfam" id="PF00158">
    <property type="entry name" value="Sigma54_activat"/>
    <property type="match status" value="1"/>
</dbReference>
<dbReference type="Gene3D" id="3.40.50.300">
    <property type="entry name" value="P-loop containing nucleotide triphosphate hydrolases"/>
    <property type="match status" value="1"/>
</dbReference>
<dbReference type="InterPro" id="IPR003593">
    <property type="entry name" value="AAA+_ATPase"/>
</dbReference>
<evidence type="ECO:0000313" key="7">
    <source>
        <dbReference type="Proteomes" id="UP000067626"/>
    </source>
</evidence>
<gene>
    <name evidence="6" type="ORF">CMC5_081810</name>
</gene>
<dbReference type="RefSeq" id="WP_050435347.1">
    <property type="nucleotide sequence ID" value="NZ_CP012159.1"/>
</dbReference>
<dbReference type="AlphaFoldDB" id="A0A0K1ET14"/>
<keyword evidence="4" id="KW-0804">Transcription</keyword>
<dbReference type="OrthoDB" id="5488837at2"/>
<keyword evidence="7" id="KW-1185">Reference proteome</keyword>
<evidence type="ECO:0000313" key="6">
    <source>
        <dbReference type="EMBL" id="AKT43944.1"/>
    </source>
</evidence>
<name>A0A0K1ET14_CHOCO</name>
<keyword evidence="3" id="KW-0805">Transcription regulation</keyword>
<evidence type="ECO:0000256" key="1">
    <source>
        <dbReference type="ARBA" id="ARBA00022741"/>
    </source>
</evidence>
<dbReference type="SUPFAM" id="SSF52540">
    <property type="entry name" value="P-loop containing nucleoside triphosphate hydrolases"/>
    <property type="match status" value="1"/>
</dbReference>
<keyword evidence="1" id="KW-0547">Nucleotide-binding</keyword>
<dbReference type="InterPro" id="IPR027417">
    <property type="entry name" value="P-loop_NTPase"/>
</dbReference>
<accession>A0A0K1ET14</accession>
<evidence type="ECO:0000259" key="5">
    <source>
        <dbReference type="PROSITE" id="PS50045"/>
    </source>
</evidence>
<organism evidence="6 7">
    <name type="scientific">Chondromyces crocatus</name>
    <dbReference type="NCBI Taxonomy" id="52"/>
    <lineage>
        <taxon>Bacteria</taxon>
        <taxon>Pseudomonadati</taxon>
        <taxon>Myxococcota</taxon>
        <taxon>Polyangia</taxon>
        <taxon>Polyangiales</taxon>
        <taxon>Polyangiaceae</taxon>
        <taxon>Chondromyces</taxon>
    </lineage>
</organism>
<evidence type="ECO:0000256" key="3">
    <source>
        <dbReference type="ARBA" id="ARBA00023015"/>
    </source>
</evidence>
<protein>
    <submittedName>
        <fullName evidence="6">ATPase AAA</fullName>
    </submittedName>
</protein>
<dbReference type="PANTHER" id="PTHR32071:SF14">
    <property type="entry name" value="TRANSCRIPTIONAL REGULATORY PROTEIN RTCR"/>
    <property type="match status" value="1"/>
</dbReference>
<dbReference type="InterPro" id="IPR002078">
    <property type="entry name" value="Sigma_54_int"/>
</dbReference>
<dbReference type="Proteomes" id="UP000067626">
    <property type="component" value="Chromosome"/>
</dbReference>
<proteinExistence type="predicted"/>
<sequence>MSPDDLLTSLVPRLISAMNFEEAATSVLRAMFSCVEAALAAGPHAGRGRLLSGVVHFRPGDGYQRLFGVQLPGGERVEELGYLTSANVWRWVVEHRCSVSIDVQLATLRLWLPGGPIERRDLPAAESPLGNETRERMLGRATSHVHVVPLRSPAGGVDGMIALEASCKAAIGQEFVWSACHEALGLLAAVAAPYLGALPQRPVQVVRPDEFLPVVGPSTAGLIEMLRVFADQEETVLIGGPTGAGKSRLARWCHQQSRRREQRFETLDLLSVPEELQMAELFGWKRGAFTGAVKDSAGAIVRAGQGTLFIDEIDKLSLKAQAGLLRVLEERRFRPLGDEHGERAADVRFIVGTNADLREAVRAGRFREDLYYRINVLPVRLPPLAERLDELPLWADYMLERRHQESGSTTPVRLTPEAVRHLQAWSWPGNLRQLDNIVRRAYALALSSSRSGGVGAGGELVLDARDVERALAYEGGAEGSSLIAQLWRAANSFVQEVERRAQSDTPIPLELCEAFRGMVMGAAVQLRGDRDEAFVLLGQQQLLKNRNHHRALRRELERVRELLRLVGGEPDMVLAEQLEALAEQPPGR</sequence>
<dbReference type="InterPro" id="IPR058031">
    <property type="entry name" value="AAA_lid_NorR"/>
</dbReference>
<keyword evidence="2" id="KW-0067">ATP-binding</keyword>
<dbReference type="PROSITE" id="PS50045">
    <property type="entry name" value="SIGMA54_INTERACT_4"/>
    <property type="match status" value="1"/>
</dbReference>
<feature type="domain" description="Sigma-54 factor interaction" evidence="5">
    <location>
        <begin position="212"/>
        <end position="443"/>
    </location>
</feature>
<dbReference type="GO" id="GO:0005524">
    <property type="term" value="F:ATP binding"/>
    <property type="evidence" value="ECO:0007669"/>
    <property type="project" value="UniProtKB-KW"/>
</dbReference>
<reference evidence="6 7" key="1">
    <citation type="submission" date="2015-07" db="EMBL/GenBank/DDBJ databases">
        <title>Genome analysis of myxobacterium Chondromyces crocatus Cm c5 reveals a high potential for natural compound synthesis and the genetic basis for the loss of fruiting body formation.</title>
        <authorList>
            <person name="Zaburannyi N."/>
            <person name="Bunk B."/>
            <person name="Maier J."/>
            <person name="Overmann J."/>
            <person name="Mueller R."/>
        </authorList>
    </citation>
    <scope>NUCLEOTIDE SEQUENCE [LARGE SCALE GENOMIC DNA]</scope>
    <source>
        <strain evidence="6 7">Cm c5</strain>
    </source>
</reference>
<dbReference type="PANTHER" id="PTHR32071">
    <property type="entry name" value="TRANSCRIPTIONAL REGULATORY PROTEIN"/>
    <property type="match status" value="1"/>
</dbReference>
<dbReference type="KEGG" id="ccro:CMC5_081810"/>
<dbReference type="EMBL" id="CP012159">
    <property type="protein sequence ID" value="AKT43944.1"/>
    <property type="molecule type" value="Genomic_DNA"/>
</dbReference>
<dbReference type="CDD" id="cd00009">
    <property type="entry name" value="AAA"/>
    <property type="match status" value="1"/>
</dbReference>
<dbReference type="GO" id="GO:0006355">
    <property type="term" value="P:regulation of DNA-templated transcription"/>
    <property type="evidence" value="ECO:0007669"/>
    <property type="project" value="InterPro"/>
</dbReference>
<evidence type="ECO:0000256" key="4">
    <source>
        <dbReference type="ARBA" id="ARBA00023163"/>
    </source>
</evidence>
<dbReference type="InterPro" id="IPR025944">
    <property type="entry name" value="Sigma_54_int_dom_CS"/>
</dbReference>
<dbReference type="Pfam" id="PF25601">
    <property type="entry name" value="AAA_lid_14"/>
    <property type="match status" value="1"/>
</dbReference>
<dbReference type="SMART" id="SM00382">
    <property type="entry name" value="AAA"/>
    <property type="match status" value="1"/>
</dbReference>